<name>A0ABM7VNE9_9ENTR</name>
<reference evidence="1 2" key="1">
    <citation type="submission" date="2021-12" db="EMBL/GenBank/DDBJ databases">
        <title>Complete genome sequence of Phytobacter diazotrophicus TA9734.</title>
        <authorList>
            <person name="Kubota H."/>
            <person name="Nakayama Y."/>
            <person name="Ariyoshi T."/>
        </authorList>
    </citation>
    <scope>NUCLEOTIDE SEQUENCE [LARGE SCALE GENOMIC DNA]</scope>
    <source>
        <strain evidence="1 2">TA9734</strain>
    </source>
</reference>
<gene>
    <name evidence="1" type="ORF">PDTA9734_00280</name>
</gene>
<dbReference type="EMBL" id="AP025334">
    <property type="protein sequence ID" value="BDD48541.1"/>
    <property type="molecule type" value="Genomic_DNA"/>
</dbReference>
<proteinExistence type="predicted"/>
<protein>
    <submittedName>
        <fullName evidence="1">Uncharacterized protein</fullName>
    </submittedName>
</protein>
<evidence type="ECO:0000313" key="1">
    <source>
        <dbReference type="EMBL" id="BDD48541.1"/>
    </source>
</evidence>
<organism evidence="1 2">
    <name type="scientific">Phytobacter diazotrophicus</name>
    <dbReference type="NCBI Taxonomy" id="395631"/>
    <lineage>
        <taxon>Bacteria</taxon>
        <taxon>Pseudomonadati</taxon>
        <taxon>Pseudomonadota</taxon>
        <taxon>Gammaproteobacteria</taxon>
        <taxon>Enterobacterales</taxon>
        <taxon>Enterobacteriaceae</taxon>
        <taxon>Phytobacter</taxon>
    </lineage>
</organism>
<sequence>MILPTTVYEGTAMIRAHIKSWLKRVVPSVP</sequence>
<keyword evidence="2" id="KW-1185">Reference proteome</keyword>
<evidence type="ECO:0000313" key="2">
    <source>
        <dbReference type="Proteomes" id="UP001320460"/>
    </source>
</evidence>
<dbReference type="Proteomes" id="UP001320460">
    <property type="component" value="Chromosome"/>
</dbReference>
<accession>A0ABM7VNE9</accession>